<accession>A0ABD2C494</accession>
<feature type="region of interest" description="Disordered" evidence="1">
    <location>
        <begin position="90"/>
        <end position="113"/>
    </location>
</feature>
<comment type="caution">
    <text evidence="2">The sequence shown here is derived from an EMBL/GenBank/DDBJ whole genome shotgun (WGS) entry which is preliminary data.</text>
</comment>
<reference evidence="2 3" key="1">
    <citation type="journal article" date="2024" name="Ann. Entomol. Soc. Am.">
        <title>Genomic analyses of the southern and eastern yellowjacket wasps (Hymenoptera: Vespidae) reveal evolutionary signatures of social life.</title>
        <authorList>
            <person name="Catto M.A."/>
            <person name="Caine P.B."/>
            <person name="Orr S.E."/>
            <person name="Hunt B.G."/>
            <person name="Goodisman M.A.D."/>
        </authorList>
    </citation>
    <scope>NUCLEOTIDE SEQUENCE [LARGE SCALE GENOMIC DNA]</scope>
    <source>
        <strain evidence="2">232</strain>
        <tissue evidence="2">Head and thorax</tissue>
    </source>
</reference>
<dbReference type="EMBL" id="JAYRBN010000061">
    <property type="protein sequence ID" value="KAL2739857.1"/>
    <property type="molecule type" value="Genomic_DNA"/>
</dbReference>
<keyword evidence="3" id="KW-1185">Reference proteome</keyword>
<evidence type="ECO:0000256" key="1">
    <source>
        <dbReference type="SAM" id="MobiDB-lite"/>
    </source>
</evidence>
<name>A0ABD2C494_VESMC</name>
<sequence>MHPVPAMKTDKPEDNENFDSSIWDSVGNILTISNLKWTLAEAWGLREIIVTGDAHSEFETRLAPGAYSAVPFRARLLRWLLRGKDRSCFESRRSGDGREPGRGPSFRTMPPGSTITRNTLVTIAQHRLPFLDGIEILLVQYSDLRKATRHYFSH</sequence>
<dbReference type="AlphaFoldDB" id="A0ABD2C494"/>
<feature type="compositionally biased region" description="Basic and acidic residues" evidence="1">
    <location>
        <begin position="90"/>
        <end position="101"/>
    </location>
</feature>
<protein>
    <submittedName>
        <fullName evidence="2">Uncharacterized protein</fullName>
    </submittedName>
</protein>
<evidence type="ECO:0000313" key="3">
    <source>
        <dbReference type="Proteomes" id="UP001607303"/>
    </source>
</evidence>
<proteinExistence type="predicted"/>
<dbReference type="Proteomes" id="UP001607303">
    <property type="component" value="Unassembled WGS sequence"/>
</dbReference>
<evidence type="ECO:0000313" key="2">
    <source>
        <dbReference type="EMBL" id="KAL2739857.1"/>
    </source>
</evidence>
<gene>
    <name evidence="2" type="ORF">V1477_011246</name>
</gene>
<organism evidence="2 3">
    <name type="scientific">Vespula maculifrons</name>
    <name type="common">Eastern yellow jacket</name>
    <name type="synonym">Wasp</name>
    <dbReference type="NCBI Taxonomy" id="7453"/>
    <lineage>
        <taxon>Eukaryota</taxon>
        <taxon>Metazoa</taxon>
        <taxon>Ecdysozoa</taxon>
        <taxon>Arthropoda</taxon>
        <taxon>Hexapoda</taxon>
        <taxon>Insecta</taxon>
        <taxon>Pterygota</taxon>
        <taxon>Neoptera</taxon>
        <taxon>Endopterygota</taxon>
        <taxon>Hymenoptera</taxon>
        <taxon>Apocrita</taxon>
        <taxon>Aculeata</taxon>
        <taxon>Vespoidea</taxon>
        <taxon>Vespidae</taxon>
        <taxon>Vespinae</taxon>
        <taxon>Vespula</taxon>
    </lineage>
</organism>